<keyword evidence="2" id="KW-0805">Transcription regulation</keyword>
<feature type="domain" description="HTH lysR-type" evidence="5">
    <location>
        <begin position="1"/>
        <end position="58"/>
    </location>
</feature>
<dbReference type="PRINTS" id="PR00039">
    <property type="entry name" value="HTHLYSR"/>
</dbReference>
<dbReference type="InterPro" id="IPR000847">
    <property type="entry name" value="LysR_HTH_N"/>
</dbReference>
<dbReference type="AlphaFoldDB" id="A0A0A0D5C1"/>
<evidence type="ECO:0000313" key="7">
    <source>
        <dbReference type="Proteomes" id="UP000029995"/>
    </source>
</evidence>
<dbReference type="InterPro" id="IPR036390">
    <property type="entry name" value="WH_DNA-bd_sf"/>
</dbReference>
<dbReference type="FunFam" id="1.10.10.10:FF:000001">
    <property type="entry name" value="LysR family transcriptional regulator"/>
    <property type="match status" value="1"/>
</dbReference>
<dbReference type="PROSITE" id="PS50931">
    <property type="entry name" value="HTH_LYSR"/>
    <property type="match status" value="1"/>
</dbReference>
<dbReference type="Pfam" id="PF03466">
    <property type="entry name" value="LysR_substrate"/>
    <property type="match status" value="1"/>
</dbReference>
<dbReference type="SUPFAM" id="SSF46785">
    <property type="entry name" value="Winged helix' DNA-binding domain"/>
    <property type="match status" value="1"/>
</dbReference>
<comment type="caution">
    <text evidence="6">The sequence shown here is derived from an EMBL/GenBank/DDBJ whole genome shotgun (WGS) entry which is preliminary data.</text>
</comment>
<keyword evidence="4" id="KW-0804">Transcription</keyword>
<comment type="similarity">
    <text evidence="1">Belongs to the LysR transcriptional regulatory family.</text>
</comment>
<dbReference type="InterPro" id="IPR036388">
    <property type="entry name" value="WH-like_DNA-bd_sf"/>
</dbReference>
<dbReference type="GO" id="GO:0003677">
    <property type="term" value="F:DNA binding"/>
    <property type="evidence" value="ECO:0007669"/>
    <property type="project" value="UniProtKB-KW"/>
</dbReference>
<dbReference type="CDD" id="cd08414">
    <property type="entry name" value="PBP2_LTTR_aromatics_like"/>
    <property type="match status" value="1"/>
</dbReference>
<accession>A0A0A0D5C1</accession>
<dbReference type="EMBL" id="JANX01000143">
    <property type="protein sequence ID" value="KGM33846.1"/>
    <property type="molecule type" value="Genomic_DNA"/>
</dbReference>
<dbReference type="InterPro" id="IPR005119">
    <property type="entry name" value="LysR_subst-bd"/>
</dbReference>
<gene>
    <name evidence="6" type="ORF">P409_13565</name>
</gene>
<dbReference type="Proteomes" id="UP000029995">
    <property type="component" value="Unassembled WGS sequence"/>
</dbReference>
<dbReference type="OrthoDB" id="9811588at2"/>
<evidence type="ECO:0000256" key="1">
    <source>
        <dbReference type="ARBA" id="ARBA00009437"/>
    </source>
</evidence>
<evidence type="ECO:0000256" key="2">
    <source>
        <dbReference type="ARBA" id="ARBA00023015"/>
    </source>
</evidence>
<evidence type="ECO:0000259" key="5">
    <source>
        <dbReference type="PROSITE" id="PS50931"/>
    </source>
</evidence>
<dbReference type="Gene3D" id="3.40.190.10">
    <property type="entry name" value="Periplasmic binding protein-like II"/>
    <property type="match status" value="2"/>
</dbReference>
<sequence length="305" mass="33584">MELRHLRYAVALAEELHFGRAAARLGISQPPLSQQIQALEDELGARLFERSNRRVALTEVGRLFLEQARMVLAAADRAAEVARRAQRGEIGEIRIAFTASAPFTTLIPQTIFAFRRSHPDVHLELQELPTRQQIEALAERRLQIGFLRNPTFPPVPEGIEVRELFRDPLVAALRTDHPLAGGAPAPVALAELADEAFVCYPRDQGTSLYDQMIGLCRDAGFSPRLGQEAREVSTIVGLVAAGLGVSLLPASLQRIQVEGVVFRRLSDPGAVTTMWLTWRRDESSPAARAFIDMATRPDALNGGSR</sequence>
<dbReference type="PANTHER" id="PTHR30346:SF17">
    <property type="entry name" value="LYSR FAMILY TRANSCRIPTIONAL REGULATOR"/>
    <property type="match status" value="1"/>
</dbReference>
<dbReference type="GO" id="GO:0003700">
    <property type="term" value="F:DNA-binding transcription factor activity"/>
    <property type="evidence" value="ECO:0007669"/>
    <property type="project" value="InterPro"/>
</dbReference>
<evidence type="ECO:0000256" key="3">
    <source>
        <dbReference type="ARBA" id="ARBA00023125"/>
    </source>
</evidence>
<dbReference type="Gene3D" id="1.10.10.10">
    <property type="entry name" value="Winged helix-like DNA-binding domain superfamily/Winged helix DNA-binding domain"/>
    <property type="match status" value="1"/>
</dbReference>
<dbReference type="SUPFAM" id="SSF53850">
    <property type="entry name" value="Periplasmic binding protein-like II"/>
    <property type="match status" value="1"/>
</dbReference>
<organism evidence="6 7">
    <name type="scientific">Inquilinus limosus MP06</name>
    <dbReference type="NCBI Taxonomy" id="1398085"/>
    <lineage>
        <taxon>Bacteria</taxon>
        <taxon>Pseudomonadati</taxon>
        <taxon>Pseudomonadota</taxon>
        <taxon>Alphaproteobacteria</taxon>
        <taxon>Rhodospirillales</taxon>
        <taxon>Rhodospirillaceae</taxon>
        <taxon>Inquilinus</taxon>
    </lineage>
</organism>
<keyword evidence="3" id="KW-0238">DNA-binding</keyword>
<protein>
    <submittedName>
        <fullName evidence="6">LysR family transcriptional regulator</fullName>
    </submittedName>
</protein>
<dbReference type="GO" id="GO:0032993">
    <property type="term" value="C:protein-DNA complex"/>
    <property type="evidence" value="ECO:0007669"/>
    <property type="project" value="TreeGrafter"/>
</dbReference>
<name>A0A0A0D5C1_9PROT</name>
<evidence type="ECO:0000256" key="4">
    <source>
        <dbReference type="ARBA" id="ARBA00023163"/>
    </source>
</evidence>
<dbReference type="Pfam" id="PF00126">
    <property type="entry name" value="HTH_1"/>
    <property type="match status" value="1"/>
</dbReference>
<reference evidence="6 7" key="1">
    <citation type="submission" date="2014-01" db="EMBL/GenBank/DDBJ databases">
        <title>Genome sequence determination for a cystic fibrosis isolate, Inquilinus limosus.</title>
        <authorList>
            <person name="Pino M."/>
            <person name="Di Conza J."/>
            <person name="Gutkind G."/>
        </authorList>
    </citation>
    <scope>NUCLEOTIDE SEQUENCE [LARGE SCALE GENOMIC DNA]</scope>
    <source>
        <strain evidence="6 7">MP06</strain>
    </source>
</reference>
<dbReference type="PANTHER" id="PTHR30346">
    <property type="entry name" value="TRANSCRIPTIONAL DUAL REGULATOR HCAR-RELATED"/>
    <property type="match status" value="1"/>
</dbReference>
<proteinExistence type="inferred from homology"/>
<evidence type="ECO:0000313" key="6">
    <source>
        <dbReference type="EMBL" id="KGM33846.1"/>
    </source>
</evidence>